<accession>A0A1C5IDL7</accession>
<keyword evidence="2" id="KW-0808">Transferase</keyword>
<dbReference type="Gene3D" id="3.30.200.20">
    <property type="entry name" value="Phosphorylase Kinase, domain 1"/>
    <property type="match status" value="1"/>
</dbReference>
<dbReference type="AlphaFoldDB" id="A0A1C5IDL7"/>
<dbReference type="Proteomes" id="UP000198217">
    <property type="component" value="Chromosome I"/>
</dbReference>
<dbReference type="SUPFAM" id="SSF56112">
    <property type="entry name" value="Protein kinase-like (PK-like)"/>
    <property type="match status" value="1"/>
</dbReference>
<organism evidence="2 3">
    <name type="scientific">Micromonospora echinaurantiaca</name>
    <dbReference type="NCBI Taxonomy" id="47857"/>
    <lineage>
        <taxon>Bacteria</taxon>
        <taxon>Bacillati</taxon>
        <taxon>Actinomycetota</taxon>
        <taxon>Actinomycetes</taxon>
        <taxon>Micromonosporales</taxon>
        <taxon>Micromonosporaceae</taxon>
        <taxon>Micromonospora</taxon>
    </lineage>
</organism>
<dbReference type="GO" id="GO:0016740">
    <property type="term" value="F:transferase activity"/>
    <property type="evidence" value="ECO:0007669"/>
    <property type="project" value="UniProtKB-KW"/>
</dbReference>
<dbReference type="Gene3D" id="1.10.510.10">
    <property type="entry name" value="Transferase(Phosphotransferase) domain 1"/>
    <property type="match status" value="1"/>
</dbReference>
<protein>
    <submittedName>
        <fullName evidence="2">Spectinomycin phosphotransferase</fullName>
    </submittedName>
</protein>
<dbReference type="RefSeq" id="WP_088997756.1">
    <property type="nucleotide sequence ID" value="NZ_LT607750.1"/>
</dbReference>
<gene>
    <name evidence="2" type="ORF">GA0070609_3131</name>
</gene>
<dbReference type="Pfam" id="PF01636">
    <property type="entry name" value="APH"/>
    <property type="match status" value="1"/>
</dbReference>
<name>A0A1C5IDL7_9ACTN</name>
<dbReference type="Gene3D" id="1.20.58.840">
    <property type="match status" value="1"/>
</dbReference>
<evidence type="ECO:0000259" key="1">
    <source>
        <dbReference type="Pfam" id="PF01636"/>
    </source>
</evidence>
<reference evidence="2 3" key="1">
    <citation type="submission" date="2016-06" db="EMBL/GenBank/DDBJ databases">
        <authorList>
            <person name="Kjaerup R.B."/>
            <person name="Dalgaard T.S."/>
            <person name="Juul-Madsen H.R."/>
        </authorList>
    </citation>
    <scope>NUCLEOTIDE SEQUENCE [LARGE SCALE GENOMIC DNA]</scope>
    <source>
        <strain evidence="2 3">DSM 43904</strain>
    </source>
</reference>
<evidence type="ECO:0000313" key="3">
    <source>
        <dbReference type="Proteomes" id="UP000198217"/>
    </source>
</evidence>
<dbReference type="InterPro" id="IPR002575">
    <property type="entry name" value="Aminoglycoside_PTrfase"/>
</dbReference>
<dbReference type="EMBL" id="LT607750">
    <property type="protein sequence ID" value="SCG56173.1"/>
    <property type="molecule type" value="Genomic_DNA"/>
</dbReference>
<keyword evidence="3" id="KW-1185">Reference proteome</keyword>
<evidence type="ECO:0000313" key="2">
    <source>
        <dbReference type="EMBL" id="SCG56173.1"/>
    </source>
</evidence>
<sequence length="339" mass="35958">MADDPLPLTDWVHHDFGVRLTVTEPVDLGADRRALLWRAESADGGRYAVKLSGGGTPAGLIVSAHLAGQGVPGIPAPLPGPDGRAWTVRDGRRLSVLPWVSDDRALGGAMTDAHWRSYGQVLARVHAAEVTDELAGLLPPGGGTHPAVLATLRAVDERLCRHRPGDRLADELARIWSTAAGPVAELTAAVEPLGAELRDRPGRAVVCHGDPHLGNLLLGPAGRIWLIDWDDAVLAPPECDLMFVFGGVLAFAPVTAAQQAAFRVGYGPTEPDPARLAWFLTVRALDDLGDWAGQVLDVARAEGERQQALDIVRGLISPDGLVTLARAALRKLGRPPEAR</sequence>
<proteinExistence type="predicted"/>
<dbReference type="InterPro" id="IPR011009">
    <property type="entry name" value="Kinase-like_dom_sf"/>
</dbReference>
<feature type="domain" description="Aminoglycoside phosphotransferase" evidence="1">
    <location>
        <begin position="37"/>
        <end position="279"/>
    </location>
</feature>